<dbReference type="Gene3D" id="1.20.20.20">
    <property type="entry name" value="Haemophore, haem-binding domain"/>
    <property type="match status" value="1"/>
</dbReference>
<accession>A0A178LUZ9</accession>
<feature type="signal peptide" evidence="1">
    <location>
        <begin position="1"/>
        <end position="26"/>
    </location>
</feature>
<dbReference type="InterPro" id="IPR038378">
    <property type="entry name" value="MHB_sf"/>
</dbReference>
<dbReference type="NCBIfam" id="TIGR04529">
    <property type="entry name" value="MTB_hemophore"/>
    <property type="match status" value="1"/>
</dbReference>
<gene>
    <name evidence="3" type="ORF">A4X20_19725</name>
</gene>
<dbReference type="Pfam" id="PF16525">
    <property type="entry name" value="MHB"/>
    <property type="match status" value="1"/>
</dbReference>
<dbReference type="RefSeq" id="WP_064281997.1">
    <property type="nucleotide sequence ID" value="NZ_LWCS01000022.1"/>
</dbReference>
<dbReference type="PROSITE" id="PS51257">
    <property type="entry name" value="PROKAR_LIPOPROTEIN"/>
    <property type="match status" value="1"/>
</dbReference>
<evidence type="ECO:0000256" key="1">
    <source>
        <dbReference type="SAM" id="SignalP"/>
    </source>
</evidence>
<dbReference type="InterPro" id="IPR032407">
    <property type="entry name" value="MHB"/>
</dbReference>
<dbReference type="Proteomes" id="UP000078396">
    <property type="component" value="Unassembled WGS sequence"/>
</dbReference>
<dbReference type="STRING" id="912594.AWC12_03295"/>
<sequence length="108" mass="11384">MSSRALVLAMAATACAVALSAAPAHAQPPAPPNCTSADLTGTMTGVMASTTAYLYTHPPVNDFFSTLKGKSPEERKAALEAFMTANPQVRAELQAIRQPMTDFRNRCG</sequence>
<reference evidence="3 4" key="1">
    <citation type="submission" date="2016-04" db="EMBL/GenBank/DDBJ databases">
        <title>Draft Genome Sequences of Staphylococcus capitis Strain H36, S. capitis Strain H65, S. cohnii Strain H62, S. hominis Strain H69, Mycobacterium iranicum Strain H39, Plantibacter sp. Strain H53, Pseudomonas oryzihabitans Strain H72, and Microbacterium sp. Strain H83, isolated from residential settings.</title>
        <authorList>
            <person name="Lymperopoulou D."/>
            <person name="Adams R.I."/>
            <person name="Lindow S."/>
            <person name="Coil D.A."/>
            <person name="Jospin G."/>
            <person name="Eisen J.A."/>
        </authorList>
    </citation>
    <scope>NUCLEOTIDE SEQUENCE [LARGE SCALE GENOMIC DNA]</scope>
    <source>
        <strain evidence="3 4">H39</strain>
    </source>
</reference>
<organism evidence="3 4">
    <name type="scientific">Mycolicibacterium iranicum</name>
    <name type="common">Mycobacterium iranicum</name>
    <dbReference type="NCBI Taxonomy" id="912594"/>
    <lineage>
        <taxon>Bacteria</taxon>
        <taxon>Bacillati</taxon>
        <taxon>Actinomycetota</taxon>
        <taxon>Actinomycetes</taxon>
        <taxon>Mycobacteriales</taxon>
        <taxon>Mycobacteriaceae</taxon>
        <taxon>Mycolicibacterium</taxon>
    </lineage>
</organism>
<keyword evidence="1" id="KW-0732">Signal</keyword>
<protein>
    <recommendedName>
        <fullName evidence="2">Haemophore haem-binding domain-containing protein</fullName>
    </recommendedName>
</protein>
<dbReference type="AlphaFoldDB" id="A0A178LUZ9"/>
<evidence type="ECO:0000313" key="4">
    <source>
        <dbReference type="Proteomes" id="UP000078396"/>
    </source>
</evidence>
<dbReference type="eggNOG" id="ENOG5031PPV">
    <property type="taxonomic scope" value="Bacteria"/>
</dbReference>
<dbReference type="GO" id="GO:0020037">
    <property type="term" value="F:heme binding"/>
    <property type="evidence" value="ECO:0007669"/>
    <property type="project" value="InterPro"/>
</dbReference>
<dbReference type="EMBL" id="LWCS01000022">
    <property type="protein sequence ID" value="OAN38083.1"/>
    <property type="molecule type" value="Genomic_DNA"/>
</dbReference>
<evidence type="ECO:0000313" key="3">
    <source>
        <dbReference type="EMBL" id="OAN38083.1"/>
    </source>
</evidence>
<name>A0A178LUZ9_MYCIR</name>
<comment type="caution">
    <text evidence="3">The sequence shown here is derived from an EMBL/GenBank/DDBJ whole genome shotgun (WGS) entry which is preliminary data.</text>
</comment>
<dbReference type="OrthoDB" id="7448035at2"/>
<feature type="domain" description="Haemophore haem-binding" evidence="2">
    <location>
        <begin position="32"/>
        <end position="108"/>
    </location>
</feature>
<evidence type="ECO:0000259" key="2">
    <source>
        <dbReference type="Pfam" id="PF16525"/>
    </source>
</evidence>
<proteinExistence type="predicted"/>
<feature type="chain" id="PRO_5008091445" description="Haemophore haem-binding domain-containing protein" evidence="1">
    <location>
        <begin position="27"/>
        <end position="108"/>
    </location>
</feature>